<organism evidence="2 3">
    <name type="scientific">Turneriella parva (strain ATCC BAA-1111 / DSM 21527 / NCTC 11395 / H)</name>
    <name type="common">Leptospira parva</name>
    <dbReference type="NCBI Taxonomy" id="869212"/>
    <lineage>
        <taxon>Bacteria</taxon>
        <taxon>Pseudomonadati</taxon>
        <taxon>Spirochaetota</taxon>
        <taxon>Spirochaetia</taxon>
        <taxon>Leptospirales</taxon>
        <taxon>Leptospiraceae</taxon>
        <taxon>Turneriella</taxon>
    </lineage>
</organism>
<evidence type="ECO:0000256" key="1">
    <source>
        <dbReference type="SAM" id="SignalP"/>
    </source>
</evidence>
<gene>
    <name evidence="2" type="ordered locus">Turpa_2178</name>
</gene>
<evidence type="ECO:0000313" key="2">
    <source>
        <dbReference type="EMBL" id="AFM12823.1"/>
    </source>
</evidence>
<sequence>MIACKARFTWRCLAFLLTLAGLSTLHAQDYLVPPPFGLDRQVRDYTQRHLSDNVRFLLFHSAFTVRQTGYSSNSGNLVNLVIATDFAQLATTGMAGLAPSNIDRDLYNAERFTVLLYESFARRWENLNPIPGLFYSLVIRSPAYPFIFMQGLEDYAWDFGTFPFTDDESFKQQSLASRQYGFAFRIMIY</sequence>
<dbReference type="HOGENOM" id="CLU_1433917_0_0_12"/>
<proteinExistence type="predicted"/>
<keyword evidence="3" id="KW-1185">Reference proteome</keyword>
<evidence type="ECO:0000313" key="3">
    <source>
        <dbReference type="Proteomes" id="UP000006048"/>
    </source>
</evidence>
<protein>
    <submittedName>
        <fullName evidence="2">Uncharacterized protein</fullName>
    </submittedName>
</protein>
<dbReference type="STRING" id="869212.Turpa_2178"/>
<name>I4B6B6_TURPD</name>
<keyword evidence="1" id="KW-0732">Signal</keyword>
<feature type="chain" id="PRO_5003685944" evidence="1">
    <location>
        <begin position="28"/>
        <end position="189"/>
    </location>
</feature>
<dbReference type="RefSeq" id="WP_014803329.1">
    <property type="nucleotide sequence ID" value="NC_018020.1"/>
</dbReference>
<reference evidence="2 3" key="1">
    <citation type="submission" date="2012-06" db="EMBL/GenBank/DDBJ databases">
        <title>The complete chromosome of genome of Turneriella parva DSM 21527.</title>
        <authorList>
            <consortium name="US DOE Joint Genome Institute (JGI-PGF)"/>
            <person name="Lucas S."/>
            <person name="Han J."/>
            <person name="Lapidus A."/>
            <person name="Bruce D."/>
            <person name="Goodwin L."/>
            <person name="Pitluck S."/>
            <person name="Peters L."/>
            <person name="Kyrpides N."/>
            <person name="Mavromatis K."/>
            <person name="Ivanova N."/>
            <person name="Mikhailova N."/>
            <person name="Chertkov O."/>
            <person name="Detter J.C."/>
            <person name="Tapia R."/>
            <person name="Han C."/>
            <person name="Land M."/>
            <person name="Hauser L."/>
            <person name="Markowitz V."/>
            <person name="Cheng J.-F."/>
            <person name="Hugenholtz P."/>
            <person name="Woyke T."/>
            <person name="Wu D."/>
            <person name="Gronow S."/>
            <person name="Wellnitz S."/>
            <person name="Brambilla E."/>
            <person name="Klenk H.-P."/>
            <person name="Eisen J.A."/>
        </authorList>
    </citation>
    <scope>NUCLEOTIDE SEQUENCE [LARGE SCALE GENOMIC DNA]</scope>
    <source>
        <strain evidence="3">ATCC BAA-1111 / DSM 21527 / NCTC 11395 / H</strain>
    </source>
</reference>
<accession>I4B6B6</accession>
<dbReference type="EMBL" id="CP002959">
    <property type="protein sequence ID" value="AFM12823.1"/>
    <property type="molecule type" value="Genomic_DNA"/>
</dbReference>
<dbReference type="AlphaFoldDB" id="I4B6B6"/>
<feature type="signal peptide" evidence="1">
    <location>
        <begin position="1"/>
        <end position="27"/>
    </location>
</feature>
<dbReference type="Proteomes" id="UP000006048">
    <property type="component" value="Chromosome"/>
</dbReference>
<dbReference type="KEGG" id="tpx:Turpa_2178"/>